<keyword evidence="7" id="KW-1185">Reference proteome</keyword>
<evidence type="ECO:0000256" key="3">
    <source>
        <dbReference type="ARBA" id="ARBA00023004"/>
    </source>
</evidence>
<gene>
    <name evidence="6" type="ORF">CTEN210_10738</name>
</gene>
<dbReference type="EMBL" id="BLLK01000047">
    <property type="protein sequence ID" value="GFH54262.1"/>
    <property type="molecule type" value="Genomic_DNA"/>
</dbReference>
<dbReference type="Proteomes" id="UP001054902">
    <property type="component" value="Unassembled WGS sequence"/>
</dbReference>
<comment type="similarity">
    <text evidence="4">Belongs to the cytochrome b5 family.</text>
</comment>
<reference evidence="6 7" key="1">
    <citation type="journal article" date="2021" name="Sci. Rep.">
        <title>The genome of the diatom Chaetoceros tenuissimus carries an ancient integrated fragment of an extant virus.</title>
        <authorList>
            <person name="Hongo Y."/>
            <person name="Kimura K."/>
            <person name="Takaki Y."/>
            <person name="Yoshida Y."/>
            <person name="Baba S."/>
            <person name="Kobayashi G."/>
            <person name="Nagasaki K."/>
            <person name="Hano T."/>
            <person name="Tomaru Y."/>
        </authorList>
    </citation>
    <scope>NUCLEOTIDE SEQUENCE [LARGE SCALE GENOMIC DNA]</scope>
    <source>
        <strain evidence="6 7">NIES-3715</strain>
    </source>
</reference>
<protein>
    <recommendedName>
        <fullName evidence="5">Cytochrome b5 heme-binding domain-containing protein</fullName>
    </recommendedName>
</protein>
<name>A0AAD3CYD4_9STRA</name>
<dbReference type="SUPFAM" id="SSF55856">
    <property type="entry name" value="Cytochrome b5-like heme/steroid binding domain"/>
    <property type="match status" value="1"/>
</dbReference>
<evidence type="ECO:0000259" key="5">
    <source>
        <dbReference type="PROSITE" id="PS50255"/>
    </source>
</evidence>
<keyword evidence="1" id="KW-0349">Heme</keyword>
<dbReference type="AlphaFoldDB" id="A0AAD3CYD4"/>
<dbReference type="PANTHER" id="PTHR19359:SF95">
    <property type="entry name" value="CYTOCHROME B5 TYPE B"/>
    <property type="match status" value="1"/>
</dbReference>
<feature type="domain" description="Cytochrome b5 heme-binding" evidence="5">
    <location>
        <begin position="441"/>
        <end position="521"/>
    </location>
</feature>
<evidence type="ECO:0000256" key="1">
    <source>
        <dbReference type="ARBA" id="ARBA00022617"/>
    </source>
</evidence>
<dbReference type="SMART" id="SM01117">
    <property type="entry name" value="Cyt-b5"/>
    <property type="match status" value="1"/>
</dbReference>
<sequence>MKASINGPNRRKNRVGDRTLASDFESNVKPIEKTNSSTGSFKVKSLEKLLQSNPDILDSFNGDIGNSCLFAVDKSCVGTDDSGLQLVKQHTQQIGQKDEANLDTSVDGKDPILIHFHEIPVFVLRAIPIEKSNLEKNTIYLSQCHCFVNKICVDAVYDVTCCSRIEKVENKTSTLHDYENLSAAEFEIFLRYTTSEDNDNGAIIFSAAEISEKLLQHIKSSIVTTNECLIILLDGSELVCRVSRVKIEADPEDEANLTSGQALLDEPIRGRICENTKFFIAASNPDTVRIDGGQRLPEDALPSDVIHVTTNDKEWFPVRRTLLAPCINLTKYVQAGRGKYKVHETENGSKDANIDFNLPESDRSPDAPSDGIHCMVDIDCCTFDRVLLFIMSQLYPDEYKFALELSEANAMSHAAEILGLQSLSDLCLSQQASFKSRVRKDKYIRYSEVKARNDNPSNNEILIIIDGMVLDITRWLDQHPGGAGIIPTQALNIDCTCFFEMYHVSRQSFLYLKSFYIGELCPTDIPSLKGNDIKTSEGFLLSLRSYTDKWRVQIEEKVDGQIHKSL</sequence>
<evidence type="ECO:0000313" key="7">
    <source>
        <dbReference type="Proteomes" id="UP001054902"/>
    </source>
</evidence>
<evidence type="ECO:0000256" key="4">
    <source>
        <dbReference type="ARBA" id="ARBA00038168"/>
    </source>
</evidence>
<dbReference type="PROSITE" id="PS50255">
    <property type="entry name" value="CYTOCHROME_B5_2"/>
    <property type="match status" value="1"/>
</dbReference>
<accession>A0AAD3CYD4</accession>
<dbReference type="InterPro" id="IPR001199">
    <property type="entry name" value="Cyt_B5-like_heme/steroid-bd"/>
</dbReference>
<dbReference type="InterPro" id="IPR050668">
    <property type="entry name" value="Cytochrome_b5"/>
</dbReference>
<dbReference type="GO" id="GO:0020037">
    <property type="term" value="F:heme binding"/>
    <property type="evidence" value="ECO:0007669"/>
    <property type="project" value="TreeGrafter"/>
</dbReference>
<dbReference type="GO" id="GO:0046872">
    <property type="term" value="F:metal ion binding"/>
    <property type="evidence" value="ECO:0007669"/>
    <property type="project" value="UniProtKB-KW"/>
</dbReference>
<keyword evidence="3" id="KW-0408">Iron</keyword>
<proteinExistence type="inferred from homology"/>
<evidence type="ECO:0000256" key="2">
    <source>
        <dbReference type="ARBA" id="ARBA00022723"/>
    </source>
</evidence>
<keyword evidence="2" id="KW-0479">Metal-binding</keyword>
<dbReference type="PANTHER" id="PTHR19359">
    <property type="entry name" value="CYTOCHROME B5"/>
    <property type="match status" value="1"/>
</dbReference>
<dbReference type="InterPro" id="IPR036400">
    <property type="entry name" value="Cyt_B5-like_heme/steroid_sf"/>
</dbReference>
<evidence type="ECO:0000313" key="6">
    <source>
        <dbReference type="EMBL" id="GFH54262.1"/>
    </source>
</evidence>
<dbReference type="Pfam" id="PF00173">
    <property type="entry name" value="Cyt-b5"/>
    <property type="match status" value="1"/>
</dbReference>
<dbReference type="GO" id="GO:0016020">
    <property type="term" value="C:membrane"/>
    <property type="evidence" value="ECO:0007669"/>
    <property type="project" value="TreeGrafter"/>
</dbReference>
<dbReference type="Gene3D" id="3.10.120.10">
    <property type="entry name" value="Cytochrome b5-like heme/steroid binding domain"/>
    <property type="match status" value="1"/>
</dbReference>
<comment type="caution">
    <text evidence="6">The sequence shown here is derived from an EMBL/GenBank/DDBJ whole genome shotgun (WGS) entry which is preliminary data.</text>
</comment>
<organism evidence="6 7">
    <name type="scientific">Chaetoceros tenuissimus</name>
    <dbReference type="NCBI Taxonomy" id="426638"/>
    <lineage>
        <taxon>Eukaryota</taxon>
        <taxon>Sar</taxon>
        <taxon>Stramenopiles</taxon>
        <taxon>Ochrophyta</taxon>
        <taxon>Bacillariophyta</taxon>
        <taxon>Coscinodiscophyceae</taxon>
        <taxon>Chaetocerotophycidae</taxon>
        <taxon>Chaetocerotales</taxon>
        <taxon>Chaetocerotaceae</taxon>
        <taxon>Chaetoceros</taxon>
    </lineage>
</organism>